<dbReference type="EMBL" id="JANBQF010000487">
    <property type="protein sequence ID" value="KAJ2000772.1"/>
    <property type="molecule type" value="Genomic_DNA"/>
</dbReference>
<dbReference type="Proteomes" id="UP001150907">
    <property type="component" value="Unassembled WGS sequence"/>
</dbReference>
<sequence>MSATSDPDYIVVSPFMRFMNHSFAGITETPRVAVRINRQTMDVDYEPTNLWLKRTASTLLFGITAATVWCRRKRLARVGGLVSLTGASRPILSGIAWTAGIAAVLNSRPITPAIAEK</sequence>
<reference evidence="1" key="1">
    <citation type="submission" date="2022-07" db="EMBL/GenBank/DDBJ databases">
        <title>Phylogenomic reconstructions and comparative analyses of Kickxellomycotina fungi.</title>
        <authorList>
            <person name="Reynolds N.K."/>
            <person name="Stajich J.E."/>
            <person name="Barry K."/>
            <person name="Grigoriev I.V."/>
            <person name="Crous P."/>
            <person name="Smith M.E."/>
        </authorList>
    </citation>
    <scope>NUCLEOTIDE SEQUENCE</scope>
    <source>
        <strain evidence="1">IMI 214461</strain>
    </source>
</reference>
<accession>A0A9W8BG75</accession>
<organism evidence="1 2">
    <name type="scientific">Coemansia thaxteri</name>
    <dbReference type="NCBI Taxonomy" id="2663907"/>
    <lineage>
        <taxon>Eukaryota</taxon>
        <taxon>Fungi</taxon>
        <taxon>Fungi incertae sedis</taxon>
        <taxon>Zoopagomycota</taxon>
        <taxon>Kickxellomycotina</taxon>
        <taxon>Kickxellomycetes</taxon>
        <taxon>Kickxellales</taxon>
        <taxon>Kickxellaceae</taxon>
        <taxon>Coemansia</taxon>
    </lineage>
</organism>
<dbReference type="AlphaFoldDB" id="A0A9W8BG75"/>
<keyword evidence="2" id="KW-1185">Reference proteome</keyword>
<protein>
    <submittedName>
        <fullName evidence="1">Uncharacterized protein</fullName>
    </submittedName>
</protein>
<dbReference type="OrthoDB" id="5562815at2759"/>
<gene>
    <name evidence="1" type="ORF">H4R26_004461</name>
</gene>
<evidence type="ECO:0000313" key="2">
    <source>
        <dbReference type="Proteomes" id="UP001150907"/>
    </source>
</evidence>
<name>A0A9W8BG75_9FUNG</name>
<evidence type="ECO:0000313" key="1">
    <source>
        <dbReference type="EMBL" id="KAJ2000772.1"/>
    </source>
</evidence>
<proteinExistence type="predicted"/>
<comment type="caution">
    <text evidence="1">The sequence shown here is derived from an EMBL/GenBank/DDBJ whole genome shotgun (WGS) entry which is preliminary data.</text>
</comment>